<dbReference type="Proteomes" id="UP001609175">
    <property type="component" value="Unassembled WGS sequence"/>
</dbReference>
<evidence type="ECO:0000313" key="1">
    <source>
        <dbReference type="EMBL" id="MFH5212271.1"/>
    </source>
</evidence>
<evidence type="ECO:0000313" key="2">
    <source>
        <dbReference type="Proteomes" id="UP001609175"/>
    </source>
</evidence>
<organism evidence="1 2">
    <name type="scientific">Antrihabitans spumae</name>
    <dbReference type="NCBI Taxonomy" id="3373370"/>
    <lineage>
        <taxon>Bacteria</taxon>
        <taxon>Bacillati</taxon>
        <taxon>Actinomycetota</taxon>
        <taxon>Actinomycetes</taxon>
        <taxon>Mycobacteriales</taxon>
        <taxon>Nocardiaceae</taxon>
        <taxon>Antrihabitans</taxon>
    </lineage>
</organism>
<proteinExistence type="predicted"/>
<reference evidence="1 2" key="1">
    <citation type="submission" date="2024-10" db="EMBL/GenBank/DDBJ databases">
        <authorList>
            <person name="Riesco R."/>
        </authorList>
    </citation>
    <scope>NUCLEOTIDE SEQUENCE [LARGE SCALE GENOMIC DNA]</scope>
    <source>
        <strain evidence="1 2">NCIMB 15449</strain>
    </source>
</reference>
<name>A0ABW7JW73_9NOCA</name>
<comment type="caution">
    <text evidence="1">The sequence shown here is derived from an EMBL/GenBank/DDBJ whole genome shotgun (WGS) entry which is preliminary data.</text>
</comment>
<accession>A0ABW7JW73</accession>
<dbReference type="RefSeq" id="WP_395119488.1">
    <property type="nucleotide sequence ID" value="NZ_JBIMSO010000143.1"/>
</dbReference>
<gene>
    <name evidence="1" type="ORF">ACHIPZ_29300</name>
</gene>
<protein>
    <submittedName>
        <fullName evidence="1">Uncharacterized protein</fullName>
    </submittedName>
</protein>
<dbReference type="EMBL" id="JBIMSO010000143">
    <property type="protein sequence ID" value="MFH5212271.1"/>
    <property type="molecule type" value="Genomic_DNA"/>
</dbReference>
<sequence length="126" mass="14512">MNSTREASLLAYGPRRVEEGEPSQQLRVFETRRRIHHEANEQISAGNVSLDDCMLRDDMRFRRSSGVAIGQVQEARRDDELERLRFCIQIAHYKLQLVVQLDRGSPLLVRLCPAAPFSEPNFELCT</sequence>